<sequence>MKNNAVGLGGLKVAVTAIWIEVAYTVFGGATGIISLGVMSAMSDTTDYSFAYTTEVTYDVVIILKMAEVILLLIGLGYLRTVNPFYRRAFKFNIINLIFVVTAVSAVIAIVVSSLGYLMLSIKKEGINNASVTHLVCIVLAILIAVQLVSNVFKIIYTRNLIFGTRRVVDVIGNSLQSQNLTAAEKFYRYGMIVIIVLQSIGTTGVVYIVAKYGYKIIGEGTEAYPALYSAFKEIQLFLFMLIIVFIVSLLIRVVVAVRLTQSDVVIGKHVFSEEENAMLLEDRQAVIEGVKSNAK</sequence>
<organism evidence="2 3">
    <name type="scientific">Mogibacterium timidum</name>
    <dbReference type="NCBI Taxonomy" id="35519"/>
    <lineage>
        <taxon>Bacteria</taxon>
        <taxon>Bacillati</taxon>
        <taxon>Bacillota</taxon>
        <taxon>Clostridia</taxon>
        <taxon>Peptostreptococcales</taxon>
        <taxon>Anaerovoracaceae</taxon>
        <taxon>Mogibacterium</taxon>
    </lineage>
</organism>
<evidence type="ECO:0000256" key="1">
    <source>
        <dbReference type="SAM" id="Phobius"/>
    </source>
</evidence>
<reference evidence="2 3" key="1">
    <citation type="submission" date="2020-06" db="EMBL/GenBank/DDBJ databases">
        <title>Mogibacterium timidum strain W9173 genomic sequence.</title>
        <authorList>
            <person name="Wade W.G."/>
            <person name="Johnston C.D."/>
            <person name="Chen T."/>
            <person name="Dewhirst F.E."/>
        </authorList>
    </citation>
    <scope>NUCLEOTIDE SEQUENCE [LARGE SCALE GENOMIC DNA]</scope>
    <source>
        <strain evidence="2 3">W9173</strain>
    </source>
</reference>
<feature type="transmembrane region" description="Helical" evidence="1">
    <location>
        <begin position="235"/>
        <end position="256"/>
    </location>
</feature>
<keyword evidence="1" id="KW-1133">Transmembrane helix</keyword>
<feature type="transmembrane region" description="Helical" evidence="1">
    <location>
        <begin position="132"/>
        <end position="157"/>
    </location>
</feature>
<dbReference type="AlphaFoldDB" id="A0A7Y8VQS4"/>
<dbReference type="EMBL" id="JABXYR010000001">
    <property type="protein sequence ID" value="NWO22934.1"/>
    <property type="molecule type" value="Genomic_DNA"/>
</dbReference>
<keyword evidence="1" id="KW-0812">Transmembrane</keyword>
<accession>A0A7Y8VQS4</accession>
<feature type="transmembrane region" description="Helical" evidence="1">
    <location>
        <begin position="94"/>
        <end position="120"/>
    </location>
</feature>
<feature type="transmembrane region" description="Helical" evidence="1">
    <location>
        <begin position="21"/>
        <end position="42"/>
    </location>
</feature>
<proteinExistence type="predicted"/>
<keyword evidence="3" id="KW-1185">Reference proteome</keyword>
<keyword evidence="1" id="KW-0472">Membrane</keyword>
<dbReference type="Proteomes" id="UP000526307">
    <property type="component" value="Unassembled WGS sequence"/>
</dbReference>
<comment type="caution">
    <text evidence="2">The sequence shown here is derived from an EMBL/GenBank/DDBJ whole genome shotgun (WGS) entry which is preliminary data.</text>
</comment>
<dbReference type="RefSeq" id="WP_036381810.1">
    <property type="nucleotide sequence ID" value="NZ_CAUUGE010000005.1"/>
</dbReference>
<protein>
    <submittedName>
        <fullName evidence="2">Uncharacterized protein</fullName>
    </submittedName>
</protein>
<feature type="transmembrane region" description="Helical" evidence="1">
    <location>
        <begin position="190"/>
        <end position="215"/>
    </location>
</feature>
<gene>
    <name evidence="2" type="ORF">HW270_02415</name>
</gene>
<evidence type="ECO:0000313" key="2">
    <source>
        <dbReference type="EMBL" id="NWO22934.1"/>
    </source>
</evidence>
<feature type="transmembrane region" description="Helical" evidence="1">
    <location>
        <begin position="62"/>
        <end position="82"/>
    </location>
</feature>
<evidence type="ECO:0000313" key="3">
    <source>
        <dbReference type="Proteomes" id="UP000526307"/>
    </source>
</evidence>
<name>A0A7Y8VQS4_9FIRM</name>